<feature type="transmembrane region" description="Helical" evidence="1">
    <location>
        <begin position="147"/>
        <end position="169"/>
    </location>
</feature>
<reference evidence="2" key="1">
    <citation type="journal article" date="2021" name="Mol. Ecol. Resour.">
        <title>Apolygus lucorum genome provides insights into omnivorousness and mesophyll feeding.</title>
        <authorList>
            <person name="Liu Y."/>
            <person name="Liu H."/>
            <person name="Wang H."/>
            <person name="Huang T."/>
            <person name="Liu B."/>
            <person name="Yang B."/>
            <person name="Yin L."/>
            <person name="Li B."/>
            <person name="Zhang Y."/>
            <person name="Zhang S."/>
            <person name="Jiang F."/>
            <person name="Zhang X."/>
            <person name="Ren Y."/>
            <person name="Wang B."/>
            <person name="Wang S."/>
            <person name="Lu Y."/>
            <person name="Wu K."/>
            <person name="Fan W."/>
            <person name="Wang G."/>
        </authorList>
    </citation>
    <scope>NUCLEOTIDE SEQUENCE</scope>
    <source>
        <strain evidence="2">12Hb</strain>
    </source>
</reference>
<proteinExistence type="predicted"/>
<dbReference type="AlphaFoldDB" id="A0A8S9XU26"/>
<keyword evidence="3" id="KW-1185">Reference proteome</keyword>
<name>A0A8S9XU26_APOLU</name>
<evidence type="ECO:0000256" key="1">
    <source>
        <dbReference type="SAM" id="Phobius"/>
    </source>
</evidence>
<protein>
    <recommendedName>
        <fullName evidence="4">MARVEL domain-containing protein</fullName>
    </recommendedName>
</protein>
<gene>
    <name evidence="2" type="ORF">GE061_012599</name>
</gene>
<accession>A0A8S9XU26</accession>
<evidence type="ECO:0000313" key="2">
    <source>
        <dbReference type="EMBL" id="KAF6212079.1"/>
    </source>
</evidence>
<comment type="caution">
    <text evidence="2">The sequence shown here is derived from an EMBL/GenBank/DDBJ whole genome shotgun (WGS) entry which is preliminary data.</text>
</comment>
<evidence type="ECO:0008006" key="4">
    <source>
        <dbReference type="Google" id="ProtNLM"/>
    </source>
</evidence>
<organism evidence="2 3">
    <name type="scientific">Apolygus lucorum</name>
    <name type="common">Small green plant bug</name>
    <name type="synonym">Lygocoris lucorum</name>
    <dbReference type="NCBI Taxonomy" id="248454"/>
    <lineage>
        <taxon>Eukaryota</taxon>
        <taxon>Metazoa</taxon>
        <taxon>Ecdysozoa</taxon>
        <taxon>Arthropoda</taxon>
        <taxon>Hexapoda</taxon>
        <taxon>Insecta</taxon>
        <taxon>Pterygota</taxon>
        <taxon>Neoptera</taxon>
        <taxon>Paraneoptera</taxon>
        <taxon>Hemiptera</taxon>
        <taxon>Heteroptera</taxon>
        <taxon>Panheteroptera</taxon>
        <taxon>Cimicomorpha</taxon>
        <taxon>Miridae</taxon>
        <taxon>Mirini</taxon>
        <taxon>Apolygus</taxon>
    </lineage>
</organism>
<feature type="transmembrane region" description="Helical" evidence="1">
    <location>
        <begin position="57"/>
        <end position="79"/>
    </location>
</feature>
<dbReference type="OrthoDB" id="6363730at2759"/>
<dbReference type="Proteomes" id="UP000466442">
    <property type="component" value="Unassembled WGS sequence"/>
</dbReference>
<keyword evidence="1" id="KW-0812">Transmembrane</keyword>
<dbReference type="EMBL" id="WIXP02000004">
    <property type="protein sequence ID" value="KAF6212079.1"/>
    <property type="molecule type" value="Genomic_DNA"/>
</dbReference>
<feature type="transmembrane region" description="Helical" evidence="1">
    <location>
        <begin position="118"/>
        <end position="141"/>
    </location>
</feature>
<keyword evidence="1" id="KW-1133">Transmembrane helix</keyword>
<feature type="transmembrane region" description="Helical" evidence="1">
    <location>
        <begin position="85"/>
        <end position="106"/>
    </location>
</feature>
<sequence length="185" mass="19877">MFDEDTRTSSVATSFVGTVDPSVILLTRKMCCDGLIGRLPQLNSCCCGCSLETGSKIIAWLEIIVSVVAVFGGVSSLVAGAIIPGVVFVIVTVFIFSMALILLLGLYREETSKVECWLRFNCFFFFMYVLLAILDVVAAIVTLNIAAIVGTVIGALLGIVYRLYIISVVKSHCNNMMNGSGDGRV</sequence>
<evidence type="ECO:0000313" key="3">
    <source>
        <dbReference type="Proteomes" id="UP000466442"/>
    </source>
</evidence>
<keyword evidence="1" id="KW-0472">Membrane</keyword>